<dbReference type="Gene3D" id="2.60.40.380">
    <property type="entry name" value="Purple acid phosphatase-like, N-terminal"/>
    <property type="match status" value="1"/>
</dbReference>
<evidence type="ECO:0000313" key="3">
    <source>
        <dbReference type="EMBL" id="RKN55242.1"/>
    </source>
</evidence>
<sequence>MSHPDAAHSSISGLSRRNLLALGGLGTAAAVVGGAVARPAGAAASPPFFDNPFSLGVASGDPLPDGVVLWTRLAPDPLAADGNGGMPPETFGVRYEVAEDERFSRIIRRGAVEATPEFGHSVHVELSGLAPAREYFYRFHFGPVVSPVGRTKTAPAFDASVARLRLAVTSCQNYPAGYFVGYRDIATQDLDLVVHLGDYIYQGPSAGNPAINRPHVPNVEIMTLAEYRIRHAQYKTDPHLQDAHSSAPFIVIPDDHEVTNNYANDIGGGASGDVFLARRAAAYQAYYENMPLRRSSLPDGPNMRLYRRVRYGDLAQFHLLDTRQYRSDQAKWSNSQAINGYSPGALDPTRTILGDAQEQWLQEGLATSTARWNIIGNQTKFAPFDHKAGPGVVYDSVDSWGEGYVADRDQLLQFIATHRPSNPIVITGDAHRNWVFNLKAGFSDPTSATLATEYLGTSISSGGDGPATTIYGPTADNPHMMFSNNQRGYMQVDVTPEQWRVDFRVSDTVLNPDAPMYTLATFVTDDGKPGARRM</sequence>
<dbReference type="InterPro" id="IPR006311">
    <property type="entry name" value="TAT_signal"/>
</dbReference>
<dbReference type="CDD" id="cd07389">
    <property type="entry name" value="MPP_PhoD"/>
    <property type="match status" value="1"/>
</dbReference>
<dbReference type="Proteomes" id="UP000279968">
    <property type="component" value="Unassembled WGS sequence"/>
</dbReference>
<dbReference type="PANTHER" id="PTHR43606">
    <property type="entry name" value="PHOSPHATASE, PUTATIVE (AFU_ORTHOLOGUE AFUA_6G08710)-RELATED"/>
    <property type="match status" value="1"/>
</dbReference>
<organism evidence="3 4">
    <name type="scientific">Micromonospora costi</name>
    <dbReference type="NCBI Taxonomy" id="1530042"/>
    <lineage>
        <taxon>Bacteria</taxon>
        <taxon>Bacillati</taxon>
        <taxon>Actinomycetota</taxon>
        <taxon>Actinomycetes</taxon>
        <taxon>Micromonosporales</taxon>
        <taxon>Micromonosporaceae</taxon>
        <taxon>Micromonospora</taxon>
    </lineage>
</organism>
<feature type="domain" description="PhoD-like phosphatase metallophosphatase" evidence="1">
    <location>
        <begin position="166"/>
        <end position="503"/>
    </location>
</feature>
<evidence type="ECO:0000259" key="1">
    <source>
        <dbReference type="Pfam" id="PF09423"/>
    </source>
</evidence>
<dbReference type="OrthoDB" id="327733at2"/>
<dbReference type="Pfam" id="PF16655">
    <property type="entry name" value="PhoD_N"/>
    <property type="match status" value="1"/>
</dbReference>
<accession>A0A3B0A3P0</accession>
<feature type="domain" description="Phospholipase D N-terminal" evidence="2">
    <location>
        <begin position="55"/>
        <end position="153"/>
    </location>
</feature>
<dbReference type="InterPro" id="IPR029052">
    <property type="entry name" value="Metallo-depent_PP-like"/>
</dbReference>
<dbReference type="EMBL" id="RBAN01000002">
    <property type="protein sequence ID" value="RKN55242.1"/>
    <property type="molecule type" value="Genomic_DNA"/>
</dbReference>
<dbReference type="InterPro" id="IPR038607">
    <property type="entry name" value="PhoD-like_sf"/>
</dbReference>
<dbReference type="PROSITE" id="PS51318">
    <property type="entry name" value="TAT"/>
    <property type="match status" value="1"/>
</dbReference>
<gene>
    <name evidence="3" type="ORF">D7193_11095</name>
</gene>
<comment type="caution">
    <text evidence="3">The sequence shown here is derived from an EMBL/GenBank/DDBJ whole genome shotgun (WGS) entry which is preliminary data.</text>
</comment>
<evidence type="ECO:0000259" key="2">
    <source>
        <dbReference type="Pfam" id="PF16655"/>
    </source>
</evidence>
<reference evidence="3 4" key="1">
    <citation type="journal article" date="2015" name="Int. J. Syst. Evol. Microbiol.">
        <title>Micromonospora costi sp. nov., isolated from a leaf of Costus speciosus.</title>
        <authorList>
            <person name="Thawai C."/>
        </authorList>
    </citation>
    <scope>NUCLEOTIDE SEQUENCE [LARGE SCALE GENOMIC DNA]</scope>
    <source>
        <strain evidence="3 4">CS1-12</strain>
    </source>
</reference>
<dbReference type="Gene3D" id="3.60.21.70">
    <property type="entry name" value="PhoD-like phosphatase"/>
    <property type="match status" value="1"/>
</dbReference>
<dbReference type="PANTHER" id="PTHR43606:SF2">
    <property type="entry name" value="ALKALINE PHOSPHATASE FAMILY PROTEIN (AFU_ORTHOLOGUE AFUA_5G03860)"/>
    <property type="match status" value="1"/>
</dbReference>
<proteinExistence type="predicted"/>
<dbReference type="InterPro" id="IPR018946">
    <property type="entry name" value="PhoD-like_MPP"/>
</dbReference>
<name>A0A3B0A3P0_9ACTN</name>
<dbReference type="AlphaFoldDB" id="A0A3B0A3P0"/>
<dbReference type="InterPro" id="IPR052900">
    <property type="entry name" value="Phospholipid_Metab_Enz"/>
</dbReference>
<keyword evidence="4" id="KW-1185">Reference proteome</keyword>
<dbReference type="InterPro" id="IPR032093">
    <property type="entry name" value="PhoD_N"/>
</dbReference>
<dbReference type="Pfam" id="PF09423">
    <property type="entry name" value="PhoD"/>
    <property type="match status" value="1"/>
</dbReference>
<protein>
    <submittedName>
        <fullName evidence="3">Alkaline phosphatase</fullName>
    </submittedName>
</protein>
<dbReference type="SUPFAM" id="SSF56300">
    <property type="entry name" value="Metallo-dependent phosphatases"/>
    <property type="match status" value="1"/>
</dbReference>
<evidence type="ECO:0000313" key="4">
    <source>
        <dbReference type="Proteomes" id="UP000279968"/>
    </source>
</evidence>